<evidence type="ECO:0000256" key="11">
    <source>
        <dbReference type="SAM" id="MobiDB-lite"/>
    </source>
</evidence>
<evidence type="ECO:0000256" key="8">
    <source>
        <dbReference type="ARBA" id="ARBA00022833"/>
    </source>
</evidence>
<dbReference type="InterPro" id="IPR036317">
    <property type="entry name" value="Cullin_homology_sf"/>
</dbReference>
<accession>A0A6F9DAE0</accession>
<dbReference type="Gene3D" id="2.30.30.30">
    <property type="match status" value="1"/>
</dbReference>
<dbReference type="InterPro" id="IPR002867">
    <property type="entry name" value="IBR_dom"/>
</dbReference>
<comment type="subcellular location">
    <subcellularLocation>
        <location evidence="1">Cytoplasm</location>
    </subcellularLocation>
</comment>
<dbReference type="SUPFAM" id="SSF49785">
    <property type="entry name" value="Galactose-binding domain-like"/>
    <property type="match status" value="1"/>
</dbReference>
<dbReference type="Gene3D" id="2.60.120.260">
    <property type="entry name" value="Galactose-binding domain-like"/>
    <property type="match status" value="1"/>
</dbReference>
<dbReference type="SUPFAM" id="SSF75632">
    <property type="entry name" value="Cullin homology domain"/>
    <property type="match status" value="1"/>
</dbReference>
<dbReference type="GO" id="GO:0031625">
    <property type="term" value="F:ubiquitin protein ligase binding"/>
    <property type="evidence" value="ECO:0007669"/>
    <property type="project" value="InterPro"/>
</dbReference>
<dbReference type="GO" id="GO:0006511">
    <property type="term" value="P:ubiquitin-dependent protein catabolic process"/>
    <property type="evidence" value="ECO:0007669"/>
    <property type="project" value="InterPro"/>
</dbReference>
<dbReference type="PANTHER" id="PTHR22771:SF4">
    <property type="entry name" value="CULLIN 7-RELATED"/>
    <property type="match status" value="1"/>
</dbReference>
<dbReference type="InterPro" id="IPR013083">
    <property type="entry name" value="Znf_RING/FYVE/PHD"/>
</dbReference>
<feature type="compositionally biased region" description="Polar residues" evidence="11">
    <location>
        <begin position="108"/>
        <end position="117"/>
    </location>
</feature>
<dbReference type="GO" id="GO:0005737">
    <property type="term" value="C:cytoplasm"/>
    <property type="evidence" value="ECO:0007669"/>
    <property type="project" value="UniProtKB-SubCell"/>
</dbReference>
<feature type="region of interest" description="Disordered" evidence="11">
    <location>
        <begin position="2158"/>
        <end position="2178"/>
    </location>
</feature>
<organism evidence="16">
    <name type="scientific">Phallusia mammillata</name>
    <dbReference type="NCBI Taxonomy" id="59560"/>
    <lineage>
        <taxon>Eukaryota</taxon>
        <taxon>Metazoa</taxon>
        <taxon>Chordata</taxon>
        <taxon>Tunicata</taxon>
        <taxon>Ascidiacea</taxon>
        <taxon>Phlebobranchia</taxon>
        <taxon>Ascidiidae</taxon>
        <taxon>Phallusia</taxon>
    </lineage>
</organism>
<reference evidence="16" key="1">
    <citation type="submission" date="2020-04" db="EMBL/GenBank/DDBJ databases">
        <authorList>
            <person name="Neveu A P."/>
        </authorList>
    </citation>
    <scope>NUCLEOTIDE SEQUENCE</scope>
    <source>
        <tissue evidence="16">Whole embryo</tissue>
    </source>
</reference>
<dbReference type="SMART" id="SM01337">
    <property type="entry name" value="APC10"/>
    <property type="match status" value="1"/>
</dbReference>
<dbReference type="InterPro" id="IPR008979">
    <property type="entry name" value="Galactose-bd-like_sf"/>
</dbReference>
<dbReference type="Pfam" id="PF24742">
    <property type="entry name" value="ARM_CUL7_CUL9"/>
    <property type="match status" value="1"/>
</dbReference>
<dbReference type="Gene3D" id="3.30.40.10">
    <property type="entry name" value="Zinc/RING finger domain, C3HC4 (zinc finger)"/>
    <property type="match status" value="1"/>
</dbReference>
<evidence type="ECO:0000256" key="5">
    <source>
        <dbReference type="ARBA" id="ARBA00022737"/>
    </source>
</evidence>
<dbReference type="InterPro" id="IPR056405">
    <property type="entry name" value="ARM_CUL7_CUL9"/>
</dbReference>
<protein>
    <submittedName>
        <fullName evidence="16">Cullin-9-like</fullName>
    </submittedName>
</protein>
<gene>
    <name evidence="16" type="primary">Cul9</name>
</gene>
<dbReference type="Gene3D" id="3.30.230.130">
    <property type="entry name" value="Cullin, Chain C, Domain 2"/>
    <property type="match status" value="1"/>
</dbReference>
<feature type="region of interest" description="Disordered" evidence="11">
    <location>
        <begin position="2092"/>
        <end position="2116"/>
    </location>
</feature>
<dbReference type="SMART" id="SM00647">
    <property type="entry name" value="IBR"/>
    <property type="match status" value="2"/>
</dbReference>
<keyword evidence="5" id="KW-0677">Repeat</keyword>
<feature type="compositionally biased region" description="Polar residues" evidence="11">
    <location>
        <begin position="1578"/>
        <end position="1592"/>
    </location>
</feature>
<dbReference type="PANTHER" id="PTHR22771">
    <property type="entry name" value="CULLIN AND GALACTOSE-BINDING DOMAIN-CONTAINING"/>
    <property type="match status" value="1"/>
</dbReference>
<dbReference type="SMART" id="SM00884">
    <property type="entry name" value="Cullin_Nedd8"/>
    <property type="match status" value="1"/>
</dbReference>
<feature type="region of interest" description="Disordered" evidence="11">
    <location>
        <begin position="2631"/>
        <end position="2725"/>
    </location>
</feature>
<feature type="compositionally biased region" description="Low complexity" evidence="11">
    <location>
        <begin position="55"/>
        <end position="65"/>
    </location>
</feature>
<keyword evidence="8" id="KW-0862">Zinc</keyword>
<dbReference type="InterPro" id="IPR014722">
    <property type="entry name" value="Rib_uL2_dom2"/>
</dbReference>
<evidence type="ECO:0000259" key="13">
    <source>
        <dbReference type="PROSITE" id="PS50089"/>
    </source>
</evidence>
<feature type="region of interest" description="Disordered" evidence="11">
    <location>
        <begin position="637"/>
        <end position="710"/>
    </location>
</feature>
<keyword evidence="2" id="KW-0963">Cytoplasm</keyword>
<feature type="domain" description="RING-type" evidence="13">
    <location>
        <begin position="2262"/>
        <end position="2310"/>
    </location>
</feature>
<dbReference type="InterPro" id="IPR018957">
    <property type="entry name" value="Znf_C3HC4_RING-type"/>
</dbReference>
<feature type="region of interest" description="Disordered" evidence="11">
    <location>
        <begin position="1573"/>
        <end position="1604"/>
    </location>
</feature>
<feature type="region of interest" description="Disordered" evidence="11">
    <location>
        <begin position="48"/>
        <end position="67"/>
    </location>
</feature>
<dbReference type="InterPro" id="IPR001841">
    <property type="entry name" value="Znf_RING"/>
</dbReference>
<dbReference type="Pfam" id="PF00097">
    <property type="entry name" value="zf-C3HC4"/>
    <property type="match status" value="1"/>
</dbReference>
<dbReference type="Pfam" id="PF11515">
    <property type="entry name" value="Cul7"/>
    <property type="match status" value="1"/>
</dbReference>
<name>A0A6F9DAE0_9ASCI</name>
<dbReference type="GO" id="GO:0016740">
    <property type="term" value="F:transferase activity"/>
    <property type="evidence" value="ECO:0007669"/>
    <property type="project" value="UniProtKB-KW"/>
</dbReference>
<comment type="similarity">
    <text evidence="10">Belongs to the cullin family.</text>
</comment>
<evidence type="ECO:0000256" key="7">
    <source>
        <dbReference type="ARBA" id="ARBA00022786"/>
    </source>
</evidence>
<dbReference type="InterPro" id="IPR036390">
    <property type="entry name" value="WH_DNA-bd_sf"/>
</dbReference>
<dbReference type="Pfam" id="PF22191">
    <property type="entry name" value="IBR_1"/>
    <property type="match status" value="1"/>
</dbReference>
<evidence type="ECO:0000256" key="10">
    <source>
        <dbReference type="PROSITE-ProRule" id="PRU00330"/>
    </source>
</evidence>
<dbReference type="InterPro" id="IPR019559">
    <property type="entry name" value="Cullin_neddylation_domain"/>
</dbReference>
<dbReference type="InterPro" id="IPR021097">
    <property type="entry name" value="CPH_domain"/>
</dbReference>
<feature type="domain" description="Cullin family profile" evidence="12">
    <location>
        <begin position="1750"/>
        <end position="1944"/>
    </location>
</feature>
<feature type="compositionally biased region" description="Basic and acidic residues" evidence="11">
    <location>
        <begin position="701"/>
        <end position="710"/>
    </location>
</feature>
<dbReference type="Pfam" id="PF01485">
    <property type="entry name" value="IBR"/>
    <property type="match status" value="1"/>
</dbReference>
<evidence type="ECO:0000256" key="2">
    <source>
        <dbReference type="ARBA" id="ARBA00022490"/>
    </source>
</evidence>
<evidence type="ECO:0000256" key="4">
    <source>
        <dbReference type="ARBA" id="ARBA00022723"/>
    </source>
</evidence>
<evidence type="ECO:0000259" key="15">
    <source>
        <dbReference type="PROSITE" id="PS51873"/>
    </source>
</evidence>
<dbReference type="PROSITE" id="PS50089">
    <property type="entry name" value="ZF_RING_2"/>
    <property type="match status" value="1"/>
</dbReference>
<dbReference type="Pfam" id="PF23168">
    <property type="entry name" value="CUL7_CUL9_N"/>
    <property type="match status" value="1"/>
</dbReference>
<dbReference type="EMBL" id="LR784257">
    <property type="protein sequence ID" value="CAB3234807.1"/>
    <property type="molecule type" value="mRNA"/>
</dbReference>
<feature type="region of interest" description="Disordered" evidence="11">
    <location>
        <begin position="346"/>
        <end position="379"/>
    </location>
</feature>
<dbReference type="PROSITE" id="PS50069">
    <property type="entry name" value="CULLIN_2"/>
    <property type="match status" value="1"/>
</dbReference>
<dbReference type="Gene3D" id="1.10.10.10">
    <property type="entry name" value="Winged helix-like DNA-binding domain superfamily/Winged helix DNA-binding domain"/>
    <property type="match status" value="1"/>
</dbReference>
<dbReference type="Pfam" id="PF03256">
    <property type="entry name" value="ANAPC10"/>
    <property type="match status" value="1"/>
</dbReference>
<dbReference type="PROSITE" id="PS51873">
    <property type="entry name" value="TRIAD"/>
    <property type="match status" value="1"/>
</dbReference>
<keyword evidence="3" id="KW-0808">Transferase</keyword>
<evidence type="ECO:0000259" key="14">
    <source>
        <dbReference type="PROSITE" id="PS51284"/>
    </source>
</evidence>
<evidence type="ECO:0000256" key="3">
    <source>
        <dbReference type="ARBA" id="ARBA00022679"/>
    </source>
</evidence>
<evidence type="ECO:0000313" key="16">
    <source>
        <dbReference type="EMBL" id="CAB3234807.1"/>
    </source>
</evidence>
<dbReference type="SMART" id="SM00184">
    <property type="entry name" value="RING"/>
    <property type="match status" value="2"/>
</dbReference>
<dbReference type="InterPro" id="IPR004939">
    <property type="entry name" value="APC_su10/DOC_dom"/>
</dbReference>
<proteinExistence type="evidence at transcript level"/>
<feature type="domain" description="RING-type" evidence="15">
    <location>
        <begin position="2258"/>
        <end position="2476"/>
    </location>
</feature>
<dbReference type="InterPro" id="IPR016158">
    <property type="entry name" value="Cullin_homology"/>
</dbReference>
<dbReference type="InterPro" id="IPR036388">
    <property type="entry name" value="WH-like_DNA-bd_sf"/>
</dbReference>
<evidence type="ECO:0000259" key="12">
    <source>
        <dbReference type="PROSITE" id="PS50069"/>
    </source>
</evidence>
<dbReference type="InterPro" id="IPR045093">
    <property type="entry name" value="Cullin"/>
</dbReference>
<evidence type="ECO:0000256" key="6">
    <source>
        <dbReference type="ARBA" id="ARBA00022771"/>
    </source>
</evidence>
<feature type="compositionally biased region" description="Polar residues" evidence="11">
    <location>
        <begin position="2107"/>
        <end position="2116"/>
    </location>
</feature>
<dbReference type="PROSITE" id="PS51284">
    <property type="entry name" value="DOC"/>
    <property type="match status" value="1"/>
</dbReference>
<keyword evidence="7" id="KW-0833">Ubl conjugation pathway</keyword>
<keyword evidence="4" id="KW-0479">Metal-binding</keyword>
<feature type="compositionally biased region" description="Acidic residues" evidence="11">
    <location>
        <begin position="2697"/>
        <end position="2718"/>
    </location>
</feature>
<keyword evidence="6 9" id="KW-0863">Zinc-finger</keyword>
<feature type="compositionally biased region" description="Polar residues" evidence="11">
    <location>
        <begin position="1555"/>
        <end position="1564"/>
    </location>
</feature>
<dbReference type="Gene3D" id="1.20.120.1750">
    <property type="match status" value="1"/>
</dbReference>
<dbReference type="InterPro" id="IPR044066">
    <property type="entry name" value="TRIAD_supradom"/>
</dbReference>
<dbReference type="CDD" id="cd20359">
    <property type="entry name" value="Rcat_RBR_CUL9"/>
    <property type="match status" value="1"/>
</dbReference>
<dbReference type="GO" id="GO:0008270">
    <property type="term" value="F:zinc ion binding"/>
    <property type="evidence" value="ECO:0007669"/>
    <property type="project" value="UniProtKB-KW"/>
</dbReference>
<dbReference type="InterPro" id="IPR055486">
    <property type="entry name" value="CUL7/CUL9_N"/>
</dbReference>
<feature type="region of interest" description="Disordered" evidence="11">
    <location>
        <begin position="98"/>
        <end position="121"/>
    </location>
</feature>
<dbReference type="SUPFAM" id="SSF46785">
    <property type="entry name" value="Winged helix' DNA-binding domain"/>
    <property type="match status" value="1"/>
</dbReference>
<feature type="domain" description="DOC" evidence="14">
    <location>
        <begin position="1246"/>
        <end position="1425"/>
    </location>
</feature>
<dbReference type="SUPFAM" id="SSF63748">
    <property type="entry name" value="Tudor/PWWP/MBT"/>
    <property type="match status" value="1"/>
</dbReference>
<feature type="region of interest" description="Disordered" evidence="11">
    <location>
        <begin position="1545"/>
        <end position="1564"/>
    </location>
</feature>
<evidence type="ECO:0000256" key="1">
    <source>
        <dbReference type="ARBA" id="ARBA00004496"/>
    </source>
</evidence>
<evidence type="ECO:0000256" key="9">
    <source>
        <dbReference type="PROSITE-ProRule" id="PRU00175"/>
    </source>
</evidence>
<sequence length="2725" mass="306146">MNVMKMSDPHGLTVAVGEHETLVAQELLRQRLLPDGNLENLVRWSLTSQSRKVNTSDNESSTSSSDDNKQSKYVFLWMSNQELMECCPHLYFTDTSNTPARQCDEPSDGQSESQEASSDVEDLDDMRHDVIKLVNRARKQMHRVKNISKPFASLSHTIKVLSTYAGLGSLCGVFRETGALDLILELLWTNDVDTRRAAGRMLRALALHDAGSRAYVLLSLTQDESDETTDSQKKHYADFENRVMVMEMFAETASGEEAHAVALDSVQLPQVPGKALFTLMKCYLRVMSLLDTGGKNQHSNKNRSSWMCLDGQDADEGTYQFEVAMAISDLIHELNRIMDWNGISHQSASGNNRSETTKQVSVKHNNSESTVKPNDTSQVERQISKPLFAERLHDSTVDPLLLASLIKSDQPSTTYKHPTSFSTRRQYANYVKSVIKPGYRVRACQSYQDVSEGDEGVYRQHNESTPPVQVFWQRLNKMYWVYWHHLQIVSAGDSTKGAADPPKFVSNPETSTLWPLLSGMRSKPKRIYGFKSDLHVEECESSAQRNPNQCEWWLLLFYISKLPRTSREKMRDLVTEKFPLCKHMSMASPSFDTCLEMMRQLLPETTQQDKVAMAKSPYCKILMTIVQKEQEALLKLKEEEEKPSTSQETSPAKTKPAVEQPVSADIPSTSSAPPPVPVANKSPIVPPHPLLEEEEEEEKEEDNKDEPNYRSMEEYARAVEMGLRITLIQDDATEKKFGKMLLEEENFRVAERTWRMQQDGEKLSTISTKMEKMEKPAKIIVLTVLHSIVSRTDIRVADRRNEVESMFSDILCASESTDASVVTCYMNLVTSCIREQSNDTHELDSLEIALATSGHLKAAFDIISRFPFDKKIAGAAMHIISAIMGARDFSSNPNANTSYTNIIIAIISSIMMTGAAESASERNLIRFFLQAVERIVNKLAADTLDSYPNSEDKSKVLLDACCIICMIIRKDQSKSLLVEKERLLRIVTTGIRAVPNVCQLRRMLMRMKGLVVSMSQRDVLDDVDDDSKEDKYVDLPEDGFTIGHFSANIKHGDLEEEFNECLKTIRQKQHQEARTATSNLIRNTVLPLLRKSSLLSNVYLRCLNQLKEFITELSGMTQELSVLLLDTYWSELVSSLHGVLEQCASSAEVLKSTLHELAGDCISCLLVLSEMDRDFAVELCGLEAKQTITRLVDKHGTVPKANELKELVTSCERHRALHSKLLAVVLGGCISTALRCVEDARRRQRPINVPLFDQLLDNLCRGADVEMKEDKCFDRLEVSTNQRQVSKLTDGNPKTYWESNGSSGAHWINIFMRKGVVVRKLTVLVAQEDSSYMPARIVVLGGTTSSDVTTQLSCVTLSSTDREVVILENARRYWPVVRISIRRCQQGGIDTRIHGVEVVGPKPSFWPILRRQLYIRTNLTYSVQSQTWVAEAVKISQSLPYHQHAILELTDRITKSLQFEQKFANDFLPNSESALVLGQACRTSLSAPILTAILQETDGNSLLYRLLMAYVEAVTQQRTSSDQKAFASKLRRLTRLLVDLDSHDQPVAASDGSKRPQNSSNFSMWTKRVHSKAGKLSNVESSKMSTTESVGSGANGAGTSDRDATTELNEDNFELESHVNDVCKCWSRVVESRFGDHVKMVFAGTNESVSKTESLEACHKLVKEFDFLQECTRQIFGPRVQFSVAFAAGVWNSFMGLGESDAMRVSVSSCHAIHSQITGKDKWKHTAPGVSLDQLLTVLKTVSGSDFCRVFEQVYSTSLQNRLLCPNSHVDFDKEQRIMVELQPCFPDRRPIAMVQDAAYSRNQWRHFLDDCLERYDIANLDGAPATEKMWENYQDLRKGQFQVTVLRPSAWNLKPIRKDAVDSVVSNLDKRLSTFLRQYEMFGRQTSLLRRPSFNNRGQSLHWTTEGVAEIWDTVNRVELRVTTSQMLLLMHFNHADEVTFDEWLPGLGKQEATALQHLVSAGVICFQGDAKYRAAGDIKHDMDCVPDGEDEILSVWNAQEQTEKHTERRNAIIDCAIVRVMKKKQECLGDLLIENVMRYCHDPDSSEFAPEEGASHEPFLPLARAVRARCEHLIHLGYLLRNDFTPQTVMYNPGPVEQKQEENGESSANVQSKDQGVDIKAPSWQVDVPLKDSILTTESVLVEVDTSVSSKLSRAKKLTNGKNKAPKPSGYSAPNLVFTDPSTTTLSSDQVCAKLKETFASLASILAVSFDISEALVIEFDWNVDKLIESYMVSPAKTLSSIGITSTNSPPVTPDDDAACPVCLNTLVFPDSVTPPCGHTCCKNCWKTYLELQLVQDTSANTTCPVNDCKSRAITSLFKSVLDGDKVQLQKHEVALVRSYVQSDRALSWCHNPKGCERILRKNADSNDSGWCSACGWQTCFACTYVEAHYPASCGHMSQWVDDGGYYEGMNEDAQSKHLARLIAKRCPNCQANIEKNDGCLHMKCAKCGYDFCWRCLQSWRPSHRDYYNCSSKVSKLAHSGQKFIEYSKRCQYHNQAKQFAYRVHGRITAARDATLSLPQVQFAIDLCMKLAQCRKVLAYCNVFNYYSTDTERMNAIGLHSSALENKTLELQALMSEVLLSSADIQFALGAIRSDVVVTGRRVMAECDVMLDNILVFSKQDMKVAAAKTSADSGLTDGESQLPEDSEGKQDNERFGFLLNGRPAGMSDEDASSEEHSYSYSSDSSDNVMSMQSTSDEEEEEDDDIQENFFSYDEDADFHADVW</sequence>
<dbReference type="InterPro" id="IPR047560">
    <property type="entry name" value="Rcat_RBR_CUL9"/>
</dbReference>
<dbReference type="SUPFAM" id="SSF57850">
    <property type="entry name" value="RING/U-box"/>
    <property type="match status" value="2"/>
</dbReference>